<name>A0A3G2SA14_MALR7</name>
<keyword evidence="3" id="KW-0472">Membrane</keyword>
<dbReference type="AlphaFoldDB" id="A0A3G2SA14"/>
<proteinExistence type="predicted"/>
<dbReference type="Proteomes" id="UP000269793">
    <property type="component" value="Chromosome VIII"/>
</dbReference>
<dbReference type="InterPro" id="IPR010610">
    <property type="entry name" value="EryCIII-like_C"/>
</dbReference>
<accession>A0A3G2SA14</accession>
<dbReference type="OrthoDB" id="5835829at2759"/>
<dbReference type="VEuPathDB" id="FungiDB:DNF11_3923"/>
<sequence>MSSLVLTPKRYLILTNPATGQVNPLLSIAEELVNRGNQVVFMSSEPIFKKLKKIQSRMGFIVQPESTPSPEYVMRMPLVFYTLGDNEVVADYTDKAAKLSDHFHEVLRSKPGQIWAWLSMFAEHVPGATDSYGEVVFMIRDLIESLDPDMIIVDNFSAFAVDGVRLTKRAFIETSPAAASAVASKVNIFRNPMPMSGGRSATGGIFVFFHNLLFILIWLHFIFFNRHPAQRRRYRKEVLGLKPTDIICDSIMTPTPGMLPQQIATISFNVANMDIYPSDAYDNSVYFVGPCFAPKQLTMPSARSIPSSPVNFSFRNLELSPNVSTASTPTIADGSMLEKQMLSAHAVAQMQDPVKIWMDRAMMDSKRVLYLNMGSIFFYNREDYDNIVASLEMLHEQVPDILVLWKIGNHPQSVQPIPTLEECNLPSYIRREHWIADVETVLSHPALAAFMHHGGGNSYNEALAHGVPQFCISQWVDTHDIGLYIQHSGVGLWAEKSPKFDPSDMVPKLVRLLKDDYKRFRHSALSWKLKCIQAGGTIGTVDIIENLLKSYDFPDNNSKARIPDAI</sequence>
<keyword evidence="3" id="KW-1133">Transmembrane helix</keyword>
<organism evidence="5 6">
    <name type="scientific">Malassezia restricta (strain ATCC 96810 / NBRC 103918 / CBS 7877)</name>
    <name type="common">Seborrheic dermatitis infection agent</name>
    <dbReference type="NCBI Taxonomy" id="425264"/>
    <lineage>
        <taxon>Eukaryota</taxon>
        <taxon>Fungi</taxon>
        <taxon>Dikarya</taxon>
        <taxon>Basidiomycota</taxon>
        <taxon>Ustilaginomycotina</taxon>
        <taxon>Malasseziomycetes</taxon>
        <taxon>Malasseziales</taxon>
        <taxon>Malasseziaceae</taxon>
        <taxon>Malassezia</taxon>
    </lineage>
</organism>
<dbReference type="PANTHER" id="PTHR48043:SF151">
    <property type="entry name" value="GLYCOSYLTRANSFERASE FAMILY 1 PROTEIN"/>
    <property type="match status" value="1"/>
</dbReference>
<evidence type="ECO:0000256" key="2">
    <source>
        <dbReference type="ARBA" id="ARBA00022679"/>
    </source>
</evidence>
<evidence type="ECO:0000313" key="5">
    <source>
        <dbReference type="EMBL" id="AYO44873.1"/>
    </source>
</evidence>
<keyword evidence="1 5" id="KW-0328">Glycosyltransferase</keyword>
<dbReference type="PANTHER" id="PTHR48043">
    <property type="entry name" value="EG:EG0003.4 PROTEIN-RELATED"/>
    <property type="match status" value="1"/>
</dbReference>
<gene>
    <name evidence="5" type="primary">UGT84A2</name>
    <name evidence="5" type="ORF">DNF11_3923</name>
</gene>
<evidence type="ECO:0000256" key="3">
    <source>
        <dbReference type="SAM" id="Phobius"/>
    </source>
</evidence>
<keyword evidence="6" id="KW-1185">Reference proteome</keyword>
<dbReference type="EMBL" id="CP033155">
    <property type="protein sequence ID" value="AYO44873.1"/>
    <property type="molecule type" value="Genomic_DNA"/>
</dbReference>
<dbReference type="SUPFAM" id="SSF53756">
    <property type="entry name" value="UDP-Glycosyltransferase/glycogen phosphorylase"/>
    <property type="match status" value="1"/>
</dbReference>
<evidence type="ECO:0000259" key="4">
    <source>
        <dbReference type="Pfam" id="PF06722"/>
    </source>
</evidence>
<keyword evidence="2 5" id="KW-0808">Transferase</keyword>
<dbReference type="Gene3D" id="3.40.50.2000">
    <property type="entry name" value="Glycogen Phosphorylase B"/>
    <property type="match status" value="2"/>
</dbReference>
<feature type="domain" description="Erythromycin biosynthesis protein CIII-like C-terminal" evidence="4">
    <location>
        <begin position="424"/>
        <end position="518"/>
    </location>
</feature>
<feature type="transmembrane region" description="Helical" evidence="3">
    <location>
        <begin position="203"/>
        <end position="224"/>
    </location>
</feature>
<evidence type="ECO:0000256" key="1">
    <source>
        <dbReference type="ARBA" id="ARBA00022676"/>
    </source>
</evidence>
<keyword evidence="3" id="KW-0812">Transmembrane</keyword>
<evidence type="ECO:0000313" key="6">
    <source>
        <dbReference type="Proteomes" id="UP000269793"/>
    </source>
</evidence>
<dbReference type="InterPro" id="IPR050271">
    <property type="entry name" value="UDP-glycosyltransferase"/>
</dbReference>
<dbReference type="GO" id="GO:0050284">
    <property type="term" value="F:sinapate 1-glucosyltransferase activity"/>
    <property type="evidence" value="ECO:0007669"/>
    <property type="project" value="UniProtKB-EC"/>
</dbReference>
<reference evidence="5 6" key="1">
    <citation type="submission" date="2018-10" db="EMBL/GenBank/DDBJ databases">
        <title>Complete genome sequence of Malassezia restricta CBS 7877.</title>
        <authorList>
            <person name="Morand S.C."/>
            <person name="Bertignac M."/>
            <person name="Iltis A."/>
            <person name="Kolder I."/>
            <person name="Pirovano W."/>
            <person name="Jourdain R."/>
            <person name="Clavaud C."/>
        </authorList>
    </citation>
    <scope>NUCLEOTIDE SEQUENCE [LARGE SCALE GENOMIC DNA]</scope>
    <source>
        <strain evidence="5 6">CBS 7877</strain>
    </source>
</reference>
<dbReference type="Pfam" id="PF06722">
    <property type="entry name" value="EryCIII-like_C"/>
    <property type="match status" value="1"/>
</dbReference>
<protein>
    <submittedName>
        <fullName evidence="5">UDP-glycosyltransferase 84A2</fullName>
        <ecNumber evidence="5">2.4.1.120</ecNumber>
    </submittedName>
</protein>
<dbReference type="EC" id="2.4.1.120" evidence="5"/>